<dbReference type="InterPro" id="IPR024185">
    <property type="entry name" value="FTHF_cligase-like_sf"/>
</dbReference>
<gene>
    <name evidence="6" type="ORF">G8770_18840</name>
</gene>
<dbReference type="GO" id="GO:0030272">
    <property type="term" value="F:5-formyltetrahydrofolate cyclo-ligase activity"/>
    <property type="evidence" value="ECO:0007669"/>
    <property type="project" value="UniProtKB-EC"/>
</dbReference>
<dbReference type="InterPro" id="IPR002698">
    <property type="entry name" value="FTHF_cligase"/>
</dbReference>
<evidence type="ECO:0000313" key="6">
    <source>
        <dbReference type="EMBL" id="NHO67607.1"/>
    </source>
</evidence>
<keyword evidence="7" id="KW-1185">Reference proteome</keyword>
<evidence type="ECO:0000256" key="1">
    <source>
        <dbReference type="ARBA" id="ARBA00010638"/>
    </source>
</evidence>
<evidence type="ECO:0000256" key="2">
    <source>
        <dbReference type="ARBA" id="ARBA00022741"/>
    </source>
</evidence>
<evidence type="ECO:0000256" key="4">
    <source>
        <dbReference type="PIRSR" id="PIRSR006806-1"/>
    </source>
</evidence>
<dbReference type="Pfam" id="PF01812">
    <property type="entry name" value="5-FTHF_cyc-lig"/>
    <property type="match status" value="1"/>
</dbReference>
<dbReference type="GO" id="GO:0005524">
    <property type="term" value="F:ATP binding"/>
    <property type="evidence" value="ECO:0007669"/>
    <property type="project" value="UniProtKB-KW"/>
</dbReference>
<dbReference type="GO" id="GO:0046872">
    <property type="term" value="F:metal ion binding"/>
    <property type="evidence" value="ECO:0007669"/>
    <property type="project" value="UniProtKB-KW"/>
</dbReference>
<keyword evidence="5" id="KW-0479">Metal-binding</keyword>
<dbReference type="Proteomes" id="UP000787472">
    <property type="component" value="Unassembled WGS sequence"/>
</dbReference>
<dbReference type="NCBIfam" id="TIGR02727">
    <property type="entry name" value="MTHFS_bact"/>
    <property type="match status" value="1"/>
</dbReference>
<sequence length="205" mass="23724">MENRQTLRKTLRARRRALSPRQQQQAAQQLLRKLKQQPLFLRSQRVAFYLPNDGEIDPRPLIREAWRRGKHCYLPVLAPGSDNHLWFVRHTPTTPLQKNRFGIPEPKALHQHRFLAQQLDVVFLPLVGFDRQGGRMGMGGGFYDRSFAFKLASPSHKPYLVGLAHHCQQVDQLQLAHWDIPLSAIATDREIIVPAARAIQRDFFT</sequence>
<dbReference type="PANTHER" id="PTHR23407:SF1">
    <property type="entry name" value="5-FORMYLTETRAHYDROFOLATE CYCLO-LIGASE"/>
    <property type="match status" value="1"/>
</dbReference>
<keyword evidence="6" id="KW-0436">Ligase</keyword>
<comment type="similarity">
    <text evidence="1 5">Belongs to the 5-formyltetrahydrofolate cyclo-ligase family.</text>
</comment>
<dbReference type="InterPro" id="IPR037171">
    <property type="entry name" value="NagB/RpiA_transferase-like"/>
</dbReference>
<feature type="binding site" evidence="4">
    <location>
        <position position="55"/>
    </location>
    <ligand>
        <name>substrate</name>
    </ligand>
</feature>
<dbReference type="Gene3D" id="3.40.50.10420">
    <property type="entry name" value="NagB/RpiA/CoA transferase-like"/>
    <property type="match status" value="1"/>
</dbReference>
<comment type="caution">
    <text evidence="6">The sequence shown here is derived from an EMBL/GenBank/DDBJ whole genome shotgun (WGS) entry which is preliminary data.</text>
</comment>
<dbReference type="PIRSF" id="PIRSF006806">
    <property type="entry name" value="FTHF_cligase"/>
    <property type="match status" value="1"/>
</dbReference>
<keyword evidence="2 4" id="KW-0547">Nucleotide-binding</keyword>
<keyword evidence="5" id="KW-0460">Magnesium</keyword>
<dbReference type="EC" id="6.3.3.2" evidence="5"/>
<organism evidence="6 7">
    <name type="scientific">Pseudomaricurvus hydrocarbonicus</name>
    <dbReference type="NCBI Taxonomy" id="1470433"/>
    <lineage>
        <taxon>Bacteria</taxon>
        <taxon>Pseudomonadati</taxon>
        <taxon>Pseudomonadota</taxon>
        <taxon>Gammaproteobacteria</taxon>
        <taxon>Cellvibrionales</taxon>
        <taxon>Cellvibrionaceae</taxon>
        <taxon>Pseudomaricurvus</taxon>
    </lineage>
</organism>
<dbReference type="GO" id="GO:0035999">
    <property type="term" value="P:tetrahydrofolate interconversion"/>
    <property type="evidence" value="ECO:0007669"/>
    <property type="project" value="TreeGrafter"/>
</dbReference>
<dbReference type="RefSeq" id="WP_167190604.1">
    <property type="nucleotide sequence ID" value="NZ_JAAONZ010000018.1"/>
</dbReference>
<evidence type="ECO:0000256" key="3">
    <source>
        <dbReference type="ARBA" id="ARBA00022840"/>
    </source>
</evidence>
<feature type="binding site" evidence="4">
    <location>
        <begin position="4"/>
        <end position="8"/>
    </location>
    <ligand>
        <name>ATP</name>
        <dbReference type="ChEBI" id="CHEBI:30616"/>
    </ligand>
</feature>
<dbReference type="PANTHER" id="PTHR23407">
    <property type="entry name" value="ATPASE INHIBITOR/5-FORMYLTETRAHYDROFOLATE CYCLO-LIGASE"/>
    <property type="match status" value="1"/>
</dbReference>
<protein>
    <recommendedName>
        <fullName evidence="5">5-formyltetrahydrofolate cyclo-ligase</fullName>
        <ecNumber evidence="5">6.3.3.2</ecNumber>
    </recommendedName>
</protein>
<dbReference type="SUPFAM" id="SSF100950">
    <property type="entry name" value="NagB/RpiA/CoA transferase-like"/>
    <property type="match status" value="1"/>
</dbReference>
<name>A0A9E5T420_9GAMM</name>
<evidence type="ECO:0000313" key="7">
    <source>
        <dbReference type="Proteomes" id="UP000787472"/>
    </source>
</evidence>
<reference evidence="6" key="1">
    <citation type="submission" date="2020-03" db="EMBL/GenBank/DDBJ databases">
        <authorList>
            <person name="Guo F."/>
        </authorList>
    </citation>
    <scope>NUCLEOTIDE SEQUENCE</scope>
    <source>
        <strain evidence="6">JCM 30134</strain>
    </source>
</reference>
<feature type="binding site" evidence="4">
    <location>
        <begin position="135"/>
        <end position="143"/>
    </location>
    <ligand>
        <name>ATP</name>
        <dbReference type="ChEBI" id="CHEBI:30616"/>
    </ligand>
</feature>
<comment type="cofactor">
    <cofactor evidence="5">
        <name>Mg(2+)</name>
        <dbReference type="ChEBI" id="CHEBI:18420"/>
    </cofactor>
</comment>
<keyword evidence="3 4" id="KW-0067">ATP-binding</keyword>
<comment type="catalytic activity">
    <reaction evidence="5">
        <text>(6S)-5-formyl-5,6,7,8-tetrahydrofolate + ATP = (6R)-5,10-methenyltetrahydrofolate + ADP + phosphate</text>
        <dbReference type="Rhea" id="RHEA:10488"/>
        <dbReference type="ChEBI" id="CHEBI:30616"/>
        <dbReference type="ChEBI" id="CHEBI:43474"/>
        <dbReference type="ChEBI" id="CHEBI:57455"/>
        <dbReference type="ChEBI" id="CHEBI:57457"/>
        <dbReference type="ChEBI" id="CHEBI:456216"/>
        <dbReference type="EC" id="6.3.3.2"/>
    </reaction>
</comment>
<evidence type="ECO:0000256" key="5">
    <source>
        <dbReference type="RuleBase" id="RU361279"/>
    </source>
</evidence>
<dbReference type="AlphaFoldDB" id="A0A9E5T420"/>
<proteinExistence type="inferred from homology"/>
<dbReference type="GO" id="GO:0009396">
    <property type="term" value="P:folic acid-containing compound biosynthetic process"/>
    <property type="evidence" value="ECO:0007669"/>
    <property type="project" value="TreeGrafter"/>
</dbReference>
<accession>A0A9E5T420</accession>
<dbReference type="EMBL" id="JAAONZ010000018">
    <property type="protein sequence ID" value="NHO67607.1"/>
    <property type="molecule type" value="Genomic_DNA"/>
</dbReference>
<feature type="binding site" evidence="4">
    <location>
        <position position="50"/>
    </location>
    <ligand>
        <name>substrate</name>
    </ligand>
</feature>